<dbReference type="GeneID" id="26518456"/>
<dbReference type="RefSeq" id="YP_009190622.1">
    <property type="nucleotide sequence ID" value="NC_028686.1"/>
</dbReference>
<sequence>MKIQLTLTHENIKGVFCLENSQITFAQDGTYWYAESDDIAGYGMERVFEDFEAVIDVPLDFTYNDFYRIMMKLIACAELIK</sequence>
<organism evidence="1 2">
    <name type="scientific">Klebsiella phage JD18</name>
    <dbReference type="NCBI Taxonomy" id="1698360"/>
    <lineage>
        <taxon>Viruses</taxon>
        <taxon>Duplodnaviria</taxon>
        <taxon>Heunggongvirae</taxon>
        <taxon>Uroviricota</taxon>
        <taxon>Caudoviricetes</taxon>
        <taxon>Pantevenvirales</taxon>
        <taxon>Straboviridae</taxon>
        <taxon>Tevenvirinae</taxon>
        <taxon>Jiaodavirus</taxon>
        <taxon>Jiaodavirus jd18</taxon>
    </lineage>
</organism>
<reference evidence="1 2" key="1">
    <citation type="submission" date="2015-07" db="EMBL/GenBank/DDBJ databases">
        <title>Isolation and characterization of JD18-a novel lytic bacteriophage for Klebsiella pneumoniae.</title>
        <authorList>
            <person name="Fan J."/>
            <person name="Zhang X."/>
            <person name="Guo X."/>
            <person name="He P."/>
            <person name="Zhang Y."/>
        </authorList>
    </citation>
    <scope>NUCLEOTIDE SEQUENCE [LARGE SCALE GENOMIC DNA]</scope>
</reference>
<accession>A0A0K1Y4J2</accession>
<dbReference type="KEGG" id="vg:26518456"/>
<proteinExistence type="predicted"/>
<gene>
    <name evidence="1" type="ORF">JD18_041</name>
</gene>
<evidence type="ECO:0000313" key="1">
    <source>
        <dbReference type="EMBL" id="AKY01912.1"/>
    </source>
</evidence>
<dbReference type="Proteomes" id="UP000204179">
    <property type="component" value="Segment"/>
</dbReference>
<dbReference type="EMBL" id="KT239446">
    <property type="protein sequence ID" value="AKY01912.1"/>
    <property type="molecule type" value="Genomic_DNA"/>
</dbReference>
<keyword evidence="2" id="KW-1185">Reference proteome</keyword>
<evidence type="ECO:0000313" key="2">
    <source>
        <dbReference type="Proteomes" id="UP000204179"/>
    </source>
</evidence>
<protein>
    <submittedName>
        <fullName evidence="1">Uncharacterized protein</fullName>
    </submittedName>
</protein>
<name>A0A0K1Y4J2_9CAUD</name>